<evidence type="ECO:0000313" key="3">
    <source>
        <dbReference type="Proteomes" id="UP000218263"/>
    </source>
</evidence>
<reference evidence="2 3" key="1">
    <citation type="submission" date="2015-12" db="EMBL/GenBank/DDBJ databases">
        <title>Genome sequence of Mucilaginibacter gotjawali.</title>
        <authorList>
            <person name="Lee J.S."/>
            <person name="Lee K.C."/>
            <person name="Kim K.K."/>
            <person name="Lee B.W."/>
        </authorList>
    </citation>
    <scope>NUCLEOTIDE SEQUENCE [LARGE SCALE GENOMIC DNA]</scope>
    <source>
        <strain evidence="2 3">SA3-7</strain>
    </source>
</reference>
<dbReference type="Proteomes" id="UP000218263">
    <property type="component" value="Chromosome"/>
</dbReference>
<keyword evidence="1" id="KW-1134">Transmembrane beta strand</keyword>
<dbReference type="GO" id="GO:0009279">
    <property type="term" value="C:cell outer membrane"/>
    <property type="evidence" value="ECO:0007669"/>
    <property type="project" value="UniProtKB-SubCell"/>
</dbReference>
<keyword evidence="1" id="KW-0998">Cell outer membrane</keyword>
<dbReference type="CDD" id="cd07341">
    <property type="entry name" value="M56_BlaR1_MecR1_like"/>
    <property type="match status" value="1"/>
</dbReference>
<sequence>MPGLFVFLLKVNIALLVFCAGYYLVLRQLTFYTLNRIYLVTAILFASVYPKINLSGFFELHRNIANPVQAIVYNLQAPAKHLIKPLDKHDYWQWAGIVFWLGATVLAIRLFIQFISLFRIYRKSKAGQINGHEVRIISGNSGPFSFWKNIYINPEMHSTTDLPSILLHEQVHVSELHTLDILLGELSAIFYWFNPGIWLIKKAIRENIEFITDRKILTKGVDTKQYQYSLVNVSFSAAPQGIVNHFNISTIKKRIIMMNAKRSSKINLTRYAILVPVVVALLLVFGISRAALIKKSGNAGKVVAAEIKSAIGAGNVTKMTVNTSMAANENTANKIISITKKDLDTVRNGGFFLSTSQSTDSLKYIINGVKSTKADFKALDPDHIISVDLVSAEQANALLNENSNKHSVLFVTTDDSDSGKKLKERIDKLNHMAKLVVAGNGSVAVTNSSSDNNSSGANLSTGSSNTSGSDVVIVESAPKVYKFRPRKSRTLMLKSDTLASVTREPVVIADAYAEPDTIRVMNLKVDKGAYTISPKLKLDAKPRMAYSFKGTGRTFSNFSGKTLTLNSNGNNETNIEHLSAKMIMIDGKEATEKDLKKLSAARIESMSVKSGDEVTKKYGDKAKNGVVFITTKK</sequence>
<dbReference type="InterPro" id="IPR052173">
    <property type="entry name" value="Beta-lactam_resp_regulator"/>
</dbReference>
<name>A0A0X8X2J3_9SPHI</name>
<dbReference type="InterPro" id="IPR039426">
    <property type="entry name" value="TonB-dep_rcpt-like"/>
</dbReference>
<organism evidence="2 3">
    <name type="scientific">Mucilaginibacter gotjawali</name>
    <dbReference type="NCBI Taxonomy" id="1550579"/>
    <lineage>
        <taxon>Bacteria</taxon>
        <taxon>Pseudomonadati</taxon>
        <taxon>Bacteroidota</taxon>
        <taxon>Sphingobacteriia</taxon>
        <taxon>Sphingobacteriales</taxon>
        <taxon>Sphingobacteriaceae</taxon>
        <taxon>Mucilaginibacter</taxon>
    </lineage>
</organism>
<gene>
    <name evidence="2" type="ORF">MgSA37_02144</name>
</gene>
<keyword evidence="3" id="KW-1185">Reference proteome</keyword>
<proteinExistence type="inferred from homology"/>
<dbReference type="PROSITE" id="PS52016">
    <property type="entry name" value="TONB_DEPENDENT_REC_3"/>
    <property type="match status" value="1"/>
</dbReference>
<dbReference type="KEGG" id="mgot:MgSA37_02144"/>
<evidence type="ECO:0000256" key="1">
    <source>
        <dbReference type="PROSITE-ProRule" id="PRU01360"/>
    </source>
</evidence>
<accession>A0A0X8X2J3</accession>
<keyword evidence="1" id="KW-0813">Transport</keyword>
<dbReference type="RefSeq" id="WP_157750524.1">
    <property type="nucleotide sequence ID" value="NZ_AP017313.1"/>
</dbReference>
<keyword evidence="1" id="KW-0812">Transmembrane</keyword>
<comment type="subcellular location">
    <subcellularLocation>
        <location evidence="1">Cell outer membrane</location>
        <topology evidence="1">Multi-pass membrane protein</topology>
    </subcellularLocation>
</comment>
<dbReference type="Pfam" id="PF05569">
    <property type="entry name" value="Peptidase_M56"/>
    <property type="match status" value="1"/>
</dbReference>
<comment type="similarity">
    <text evidence="1">Belongs to the TonB-dependent receptor family.</text>
</comment>
<dbReference type="AlphaFoldDB" id="A0A0X8X2J3"/>
<evidence type="ECO:0000313" key="2">
    <source>
        <dbReference type="EMBL" id="BAU53973.1"/>
    </source>
</evidence>
<dbReference type="InterPro" id="IPR008756">
    <property type="entry name" value="Peptidase_M56"/>
</dbReference>
<dbReference type="OrthoDB" id="649093at2"/>
<dbReference type="EMBL" id="AP017313">
    <property type="protein sequence ID" value="BAU53973.1"/>
    <property type="molecule type" value="Genomic_DNA"/>
</dbReference>
<dbReference type="PANTHER" id="PTHR34978">
    <property type="entry name" value="POSSIBLE SENSOR-TRANSDUCER PROTEIN BLAR"/>
    <property type="match status" value="1"/>
</dbReference>
<keyword evidence="1" id="KW-0472">Membrane</keyword>
<protein>
    <submittedName>
        <fullName evidence="2">BlaR1 peptidase M56</fullName>
    </submittedName>
</protein>
<dbReference type="PANTHER" id="PTHR34978:SF3">
    <property type="entry name" value="SLR0241 PROTEIN"/>
    <property type="match status" value="1"/>
</dbReference>